<dbReference type="InterPro" id="IPR016181">
    <property type="entry name" value="Acyl_CoA_acyltransferase"/>
</dbReference>
<organism evidence="2 3">
    <name type="scientific">Actinophytocola xanthii</name>
    <dbReference type="NCBI Taxonomy" id="1912961"/>
    <lineage>
        <taxon>Bacteria</taxon>
        <taxon>Bacillati</taxon>
        <taxon>Actinomycetota</taxon>
        <taxon>Actinomycetes</taxon>
        <taxon>Pseudonocardiales</taxon>
        <taxon>Pseudonocardiaceae</taxon>
    </lineage>
</organism>
<dbReference type="CDD" id="cd04301">
    <property type="entry name" value="NAT_SF"/>
    <property type="match status" value="1"/>
</dbReference>
<evidence type="ECO:0000313" key="2">
    <source>
        <dbReference type="EMBL" id="OLF09617.1"/>
    </source>
</evidence>
<dbReference type="InterPro" id="IPR000182">
    <property type="entry name" value="GNAT_dom"/>
</dbReference>
<protein>
    <recommendedName>
        <fullName evidence="1">N-acetyltransferase domain-containing protein</fullName>
    </recommendedName>
</protein>
<dbReference type="Gene3D" id="3.40.630.30">
    <property type="match status" value="1"/>
</dbReference>
<gene>
    <name evidence="2" type="ORF">BU204_32765</name>
</gene>
<dbReference type="EMBL" id="MSIE01000083">
    <property type="protein sequence ID" value="OLF09617.1"/>
    <property type="molecule type" value="Genomic_DNA"/>
</dbReference>
<dbReference type="PROSITE" id="PS51186">
    <property type="entry name" value="GNAT"/>
    <property type="match status" value="1"/>
</dbReference>
<evidence type="ECO:0000313" key="3">
    <source>
        <dbReference type="Proteomes" id="UP000185596"/>
    </source>
</evidence>
<comment type="caution">
    <text evidence="2">The sequence shown here is derived from an EMBL/GenBank/DDBJ whole genome shotgun (WGS) entry which is preliminary data.</text>
</comment>
<dbReference type="Pfam" id="PF00583">
    <property type="entry name" value="Acetyltransf_1"/>
    <property type="match status" value="1"/>
</dbReference>
<name>A0A1Q8C5J8_9PSEU</name>
<reference evidence="2 3" key="1">
    <citation type="submission" date="2016-12" db="EMBL/GenBank/DDBJ databases">
        <title>The draft genome sequence of Actinophytocola sp. 11-183.</title>
        <authorList>
            <person name="Wang W."/>
            <person name="Yuan L."/>
        </authorList>
    </citation>
    <scope>NUCLEOTIDE SEQUENCE [LARGE SCALE GENOMIC DNA]</scope>
    <source>
        <strain evidence="2 3">11-183</strain>
    </source>
</reference>
<sequence>MPRDLLGVIEMITRLQADPAHHIAFHGETAEEVVEELAGLGGNWPTLAVVAVDRNDRLRGVLSVEVSKAQHRAFLYGPYVDVPATHPAAGQLWQQTADALFAAAFRLPAMSGVSAVDLFGHRQNRLLAEFATRHGILAGETSRLFTLTGSALLALLGRTGDEPDRVVALPEDPAVRDAVVRLHDRCFPGAPTTGTELVAGTSGHTVVVLPGDGLLLGYAAGYTQAEEYYVDVVGVDPEVRGLGVGRLLIRRLLAVLAATGRRDRAAALVRVSNGASERMFTALGFTSDTELVSYHREGAVLPAR</sequence>
<dbReference type="GO" id="GO:0016747">
    <property type="term" value="F:acyltransferase activity, transferring groups other than amino-acyl groups"/>
    <property type="evidence" value="ECO:0007669"/>
    <property type="project" value="InterPro"/>
</dbReference>
<feature type="domain" description="N-acetyltransferase" evidence="1">
    <location>
        <begin position="166"/>
        <end position="304"/>
    </location>
</feature>
<evidence type="ECO:0000259" key="1">
    <source>
        <dbReference type="PROSITE" id="PS51186"/>
    </source>
</evidence>
<proteinExistence type="predicted"/>
<accession>A0A1Q8C5J8</accession>
<dbReference type="SUPFAM" id="SSF55729">
    <property type="entry name" value="Acyl-CoA N-acyltransferases (Nat)"/>
    <property type="match status" value="1"/>
</dbReference>
<keyword evidence="3" id="KW-1185">Reference proteome</keyword>
<dbReference type="AlphaFoldDB" id="A0A1Q8C5J8"/>
<dbReference type="STRING" id="1912961.BU204_32765"/>
<dbReference type="Proteomes" id="UP000185596">
    <property type="component" value="Unassembled WGS sequence"/>
</dbReference>